<proteinExistence type="inferred from homology"/>
<organism evidence="9 10">
    <name type="scientific">Bacillus selenitireducens (strain ATCC 700615 / DSM 15326 / MLS10)</name>
    <dbReference type="NCBI Taxonomy" id="439292"/>
    <lineage>
        <taxon>Bacteria</taxon>
        <taxon>Bacillati</taxon>
        <taxon>Bacillota</taxon>
        <taxon>Bacilli</taxon>
        <taxon>Bacillales</taxon>
        <taxon>Bacillaceae</taxon>
        <taxon>Salisediminibacterium</taxon>
    </lineage>
</organism>
<evidence type="ECO:0000256" key="2">
    <source>
        <dbReference type="ARBA" id="ARBA00012150"/>
    </source>
</evidence>
<dbReference type="Proteomes" id="UP000000271">
    <property type="component" value="Chromosome"/>
</dbReference>
<dbReference type="PROSITE" id="PS00151">
    <property type="entry name" value="ACYLPHOSPHATASE_2"/>
    <property type="match status" value="1"/>
</dbReference>
<dbReference type="Gene3D" id="3.30.70.100">
    <property type="match status" value="1"/>
</dbReference>
<dbReference type="PANTHER" id="PTHR47268:SF4">
    <property type="entry name" value="ACYLPHOSPHATASE"/>
    <property type="match status" value="1"/>
</dbReference>
<dbReference type="InterPro" id="IPR001792">
    <property type="entry name" value="Acylphosphatase-like_dom"/>
</dbReference>
<dbReference type="KEGG" id="bse:Bsel_2777"/>
<dbReference type="PROSITE" id="PS51160">
    <property type="entry name" value="ACYLPHOSPHATASE_3"/>
    <property type="match status" value="1"/>
</dbReference>
<dbReference type="eggNOG" id="COG1254">
    <property type="taxonomic scope" value="Bacteria"/>
</dbReference>
<evidence type="ECO:0000256" key="7">
    <source>
        <dbReference type="RuleBase" id="RU004168"/>
    </source>
</evidence>
<evidence type="ECO:0000256" key="6">
    <source>
        <dbReference type="RuleBase" id="RU000553"/>
    </source>
</evidence>
<dbReference type="OrthoDB" id="9808093at2"/>
<keyword evidence="5 6" id="KW-0378">Hydrolase</keyword>
<dbReference type="SUPFAM" id="SSF54975">
    <property type="entry name" value="Acylphosphatase/BLUF domain-like"/>
    <property type="match status" value="1"/>
</dbReference>
<dbReference type="InterPro" id="IPR036046">
    <property type="entry name" value="Acylphosphatase-like_dom_sf"/>
</dbReference>
<evidence type="ECO:0000259" key="8">
    <source>
        <dbReference type="PROSITE" id="PS51160"/>
    </source>
</evidence>
<feature type="active site" evidence="5">
    <location>
        <position position="36"/>
    </location>
</feature>
<feature type="domain" description="Acylphosphatase-like" evidence="8">
    <location>
        <begin position="3"/>
        <end position="90"/>
    </location>
</feature>
<dbReference type="RefSeq" id="WP_013173682.1">
    <property type="nucleotide sequence ID" value="NC_014219.1"/>
</dbReference>
<comment type="catalytic activity">
    <reaction evidence="4 5 6">
        <text>an acyl phosphate + H2O = a carboxylate + phosphate + H(+)</text>
        <dbReference type="Rhea" id="RHEA:14965"/>
        <dbReference type="ChEBI" id="CHEBI:15377"/>
        <dbReference type="ChEBI" id="CHEBI:15378"/>
        <dbReference type="ChEBI" id="CHEBI:29067"/>
        <dbReference type="ChEBI" id="CHEBI:43474"/>
        <dbReference type="ChEBI" id="CHEBI:59918"/>
        <dbReference type="EC" id="3.6.1.7"/>
    </reaction>
</comment>
<evidence type="ECO:0000256" key="5">
    <source>
        <dbReference type="PROSITE-ProRule" id="PRU00520"/>
    </source>
</evidence>
<gene>
    <name evidence="9" type="ordered locus">Bsel_2777</name>
</gene>
<dbReference type="STRING" id="439292.Bsel_2777"/>
<sequence>MQRIHAIVSGRVQGVGFRYQAKVNAEMKGLSGWVRNKRNGDVELEVQGDRETISSFFDSLYELRFPAKIKQIEKAEKEPVPNEEQFIIYH</sequence>
<name>D6XYK0_BACIE</name>
<evidence type="ECO:0000256" key="4">
    <source>
        <dbReference type="ARBA" id="ARBA00047645"/>
    </source>
</evidence>
<dbReference type="InterPro" id="IPR020456">
    <property type="entry name" value="Acylphosphatase"/>
</dbReference>
<dbReference type="AlphaFoldDB" id="D6XYK0"/>
<dbReference type="GO" id="GO:0003998">
    <property type="term" value="F:acylphosphatase activity"/>
    <property type="evidence" value="ECO:0007669"/>
    <property type="project" value="UniProtKB-EC"/>
</dbReference>
<evidence type="ECO:0000256" key="1">
    <source>
        <dbReference type="ARBA" id="ARBA00005614"/>
    </source>
</evidence>
<comment type="similarity">
    <text evidence="1 7">Belongs to the acylphosphatase family.</text>
</comment>
<dbReference type="Pfam" id="PF00708">
    <property type="entry name" value="Acylphosphatase"/>
    <property type="match status" value="1"/>
</dbReference>
<dbReference type="PROSITE" id="PS00150">
    <property type="entry name" value="ACYLPHOSPHATASE_1"/>
    <property type="match status" value="1"/>
</dbReference>
<dbReference type="PANTHER" id="PTHR47268">
    <property type="entry name" value="ACYLPHOSPHATASE"/>
    <property type="match status" value="1"/>
</dbReference>
<dbReference type="InterPro" id="IPR017968">
    <property type="entry name" value="Acylphosphatase_CS"/>
</dbReference>
<evidence type="ECO:0000313" key="10">
    <source>
        <dbReference type="Proteomes" id="UP000000271"/>
    </source>
</evidence>
<accession>D6XYK0</accession>
<feature type="active site" evidence="5">
    <location>
        <position position="18"/>
    </location>
</feature>
<evidence type="ECO:0000313" key="9">
    <source>
        <dbReference type="EMBL" id="ADI00269.1"/>
    </source>
</evidence>
<keyword evidence="10" id="KW-1185">Reference proteome</keyword>
<dbReference type="EMBL" id="CP001791">
    <property type="protein sequence ID" value="ADI00269.1"/>
    <property type="molecule type" value="Genomic_DNA"/>
</dbReference>
<protein>
    <recommendedName>
        <fullName evidence="3 5">Acylphosphatase</fullName>
        <ecNumber evidence="2 5">3.6.1.7</ecNumber>
    </recommendedName>
</protein>
<dbReference type="HOGENOM" id="CLU_141932_2_0_9"/>
<dbReference type="PRINTS" id="PR00112">
    <property type="entry name" value="ACYLPHPHTASE"/>
</dbReference>
<dbReference type="EC" id="3.6.1.7" evidence="2 5"/>
<evidence type="ECO:0000256" key="3">
    <source>
        <dbReference type="ARBA" id="ARBA00015991"/>
    </source>
</evidence>
<reference evidence="9" key="1">
    <citation type="submission" date="2009-10" db="EMBL/GenBank/DDBJ databases">
        <title>Complete sequence of Bacillus selenitireducens MLS10.</title>
        <authorList>
            <consortium name="US DOE Joint Genome Institute"/>
            <person name="Lucas S."/>
            <person name="Copeland A."/>
            <person name="Lapidus A."/>
            <person name="Glavina del Rio T."/>
            <person name="Dalin E."/>
            <person name="Tice H."/>
            <person name="Bruce D."/>
            <person name="Goodwin L."/>
            <person name="Pitluck S."/>
            <person name="Sims D."/>
            <person name="Brettin T."/>
            <person name="Detter J.C."/>
            <person name="Han C."/>
            <person name="Larimer F."/>
            <person name="Land M."/>
            <person name="Hauser L."/>
            <person name="Kyrpides N."/>
            <person name="Ovchinnikova G."/>
            <person name="Stolz J."/>
        </authorList>
    </citation>
    <scope>NUCLEOTIDE SEQUENCE [LARGE SCALE GENOMIC DNA]</scope>
    <source>
        <strain evidence="9">MLS10</strain>
    </source>
</reference>